<feature type="compositionally biased region" description="Polar residues" evidence="1">
    <location>
        <begin position="138"/>
        <end position="148"/>
    </location>
</feature>
<dbReference type="Proteomes" id="UP001492380">
    <property type="component" value="Unassembled WGS sequence"/>
</dbReference>
<dbReference type="EMBL" id="JBBWRZ010000006">
    <property type="protein sequence ID" value="KAK8233796.1"/>
    <property type="molecule type" value="Genomic_DNA"/>
</dbReference>
<keyword evidence="3" id="KW-1185">Reference proteome</keyword>
<reference evidence="2 3" key="1">
    <citation type="submission" date="2024-04" db="EMBL/GenBank/DDBJ databases">
        <title>Phyllosticta paracitricarpa is synonymous to the EU quarantine fungus P. citricarpa based on phylogenomic analyses.</title>
        <authorList>
            <consortium name="Lawrence Berkeley National Laboratory"/>
            <person name="Van Ingen-Buijs V.A."/>
            <person name="Van Westerhoven A.C."/>
            <person name="Haridas S."/>
            <person name="Skiadas P."/>
            <person name="Martin F."/>
            <person name="Groenewald J.Z."/>
            <person name="Crous P.W."/>
            <person name="Seidl M.F."/>
        </authorList>
    </citation>
    <scope>NUCLEOTIDE SEQUENCE [LARGE SCALE GENOMIC DNA]</scope>
    <source>
        <strain evidence="2 3">CBS 123374</strain>
    </source>
</reference>
<gene>
    <name evidence="2" type="ORF">HDK90DRAFT_277699</name>
</gene>
<accession>A0ABR1YMR4</accession>
<sequence>MGYPPTPNKQRHDSVIPTPTPSTSNHDDEEEEEEVEIDTDDGHDIVYMRNCDRYSQTKIYYNDDLAVKDDPVTKHRRQPGAFCDNDDDDDCGSWIDERAGESGYVPRRGRIGEWAKGVSSGSSSRNEEPSTESKEAMRSQQMQDWTANRRNREHAAIDGTVRTLEELHAEPVAAVLARQTKAEDRERSYPQSILESDQGQVESILIMHTTNAWFPDVICQYPLCELPNRNISAVGGTYVSLENLGDGEDLVRGSDIELGVGGAAAKRVAVYTRRGSFGSFKTGSPGVHGTFCIPCLRDLYLKHVAV</sequence>
<proteinExistence type="predicted"/>
<feature type="region of interest" description="Disordered" evidence="1">
    <location>
        <begin position="114"/>
        <end position="151"/>
    </location>
</feature>
<evidence type="ECO:0000313" key="3">
    <source>
        <dbReference type="Proteomes" id="UP001492380"/>
    </source>
</evidence>
<feature type="region of interest" description="Disordered" evidence="1">
    <location>
        <begin position="1"/>
        <end position="43"/>
    </location>
</feature>
<protein>
    <submittedName>
        <fullName evidence="2">Uncharacterized protein</fullName>
    </submittedName>
</protein>
<name>A0ABR1YMR4_9PEZI</name>
<feature type="compositionally biased region" description="Acidic residues" evidence="1">
    <location>
        <begin position="27"/>
        <end position="39"/>
    </location>
</feature>
<comment type="caution">
    <text evidence="2">The sequence shown here is derived from an EMBL/GenBank/DDBJ whole genome shotgun (WGS) entry which is preliminary data.</text>
</comment>
<feature type="compositionally biased region" description="Basic and acidic residues" evidence="1">
    <location>
        <begin position="125"/>
        <end position="137"/>
    </location>
</feature>
<evidence type="ECO:0000313" key="2">
    <source>
        <dbReference type="EMBL" id="KAK8233796.1"/>
    </source>
</evidence>
<evidence type="ECO:0000256" key="1">
    <source>
        <dbReference type="SAM" id="MobiDB-lite"/>
    </source>
</evidence>
<organism evidence="2 3">
    <name type="scientific">Phyllosticta capitalensis</name>
    <dbReference type="NCBI Taxonomy" id="121624"/>
    <lineage>
        <taxon>Eukaryota</taxon>
        <taxon>Fungi</taxon>
        <taxon>Dikarya</taxon>
        <taxon>Ascomycota</taxon>
        <taxon>Pezizomycotina</taxon>
        <taxon>Dothideomycetes</taxon>
        <taxon>Dothideomycetes incertae sedis</taxon>
        <taxon>Botryosphaeriales</taxon>
        <taxon>Phyllostictaceae</taxon>
        <taxon>Phyllosticta</taxon>
    </lineage>
</organism>